<evidence type="ECO:0000313" key="1">
    <source>
        <dbReference type="EMBL" id="CAG8607523.1"/>
    </source>
</evidence>
<keyword evidence="2" id="KW-1185">Reference proteome</keyword>
<protein>
    <submittedName>
        <fullName evidence="1">12030_t:CDS:1</fullName>
    </submittedName>
</protein>
<proteinExistence type="predicted"/>
<dbReference type="EMBL" id="CAJVPT010014807">
    <property type="protein sequence ID" value="CAG8607523.1"/>
    <property type="molecule type" value="Genomic_DNA"/>
</dbReference>
<evidence type="ECO:0000313" key="2">
    <source>
        <dbReference type="Proteomes" id="UP000789525"/>
    </source>
</evidence>
<organism evidence="1 2">
    <name type="scientific">Acaulospora colombiana</name>
    <dbReference type="NCBI Taxonomy" id="27376"/>
    <lineage>
        <taxon>Eukaryota</taxon>
        <taxon>Fungi</taxon>
        <taxon>Fungi incertae sedis</taxon>
        <taxon>Mucoromycota</taxon>
        <taxon>Glomeromycotina</taxon>
        <taxon>Glomeromycetes</taxon>
        <taxon>Diversisporales</taxon>
        <taxon>Acaulosporaceae</taxon>
        <taxon>Acaulospora</taxon>
    </lineage>
</organism>
<name>A0ACA9MZ39_9GLOM</name>
<dbReference type="Proteomes" id="UP000789525">
    <property type="component" value="Unassembled WGS sequence"/>
</dbReference>
<sequence>GINPLDLEMGVKYYLCDADCHSTVNNYPSRRSSKSENVNSNHQMNSSISNLRDTNTESDKGSGNLLTGSPQ</sequence>
<feature type="non-terminal residue" evidence="1">
    <location>
        <position position="1"/>
    </location>
</feature>
<accession>A0ACA9MZ39</accession>
<gene>
    <name evidence="1" type="ORF">ACOLOM_LOCUS6904</name>
</gene>
<comment type="caution">
    <text evidence="1">The sequence shown here is derived from an EMBL/GenBank/DDBJ whole genome shotgun (WGS) entry which is preliminary data.</text>
</comment>
<reference evidence="1" key="1">
    <citation type="submission" date="2021-06" db="EMBL/GenBank/DDBJ databases">
        <authorList>
            <person name="Kallberg Y."/>
            <person name="Tangrot J."/>
            <person name="Rosling A."/>
        </authorList>
    </citation>
    <scope>NUCLEOTIDE SEQUENCE</scope>
    <source>
        <strain evidence="1">CL356</strain>
    </source>
</reference>